<dbReference type="OrthoDB" id="1933107at2759"/>
<evidence type="ECO:0000256" key="3">
    <source>
        <dbReference type="ARBA" id="ARBA00023015"/>
    </source>
</evidence>
<keyword evidence="5" id="KW-0539">Nucleus</keyword>
<gene>
    <name evidence="16" type="ORF">C6P45_003122</name>
</gene>
<dbReference type="InterPro" id="IPR040398">
    <property type="entry name" value="Not1"/>
</dbReference>
<dbReference type="EMBL" id="PUHR01000030">
    <property type="protein sequence ID" value="KAG0669958.1"/>
    <property type="molecule type" value="Genomic_DNA"/>
</dbReference>
<dbReference type="Proteomes" id="UP000750334">
    <property type="component" value="Unassembled WGS sequence"/>
</dbReference>
<feature type="region of interest" description="Disordered" evidence="8">
    <location>
        <begin position="1314"/>
        <end position="1351"/>
    </location>
</feature>
<evidence type="ECO:0000256" key="5">
    <source>
        <dbReference type="ARBA" id="ARBA00023242"/>
    </source>
</evidence>
<organism evidence="16 17">
    <name type="scientific">Maudiozyma exigua</name>
    <name type="common">Yeast</name>
    <name type="synonym">Kazachstania exigua</name>
    <dbReference type="NCBI Taxonomy" id="34358"/>
    <lineage>
        <taxon>Eukaryota</taxon>
        <taxon>Fungi</taxon>
        <taxon>Dikarya</taxon>
        <taxon>Ascomycota</taxon>
        <taxon>Saccharomycotina</taxon>
        <taxon>Saccharomycetes</taxon>
        <taxon>Saccharomycetales</taxon>
        <taxon>Saccharomycetaceae</taxon>
        <taxon>Maudiozyma</taxon>
    </lineage>
</organism>
<dbReference type="InterPro" id="IPR032194">
    <property type="entry name" value="CNOT1_HEAT"/>
</dbReference>
<evidence type="ECO:0000256" key="7">
    <source>
        <dbReference type="ARBA" id="ARBA00074459"/>
    </source>
</evidence>
<dbReference type="Pfam" id="PF12842">
    <property type="entry name" value="DUF3819"/>
    <property type="match status" value="1"/>
</dbReference>
<evidence type="ECO:0000259" key="9">
    <source>
        <dbReference type="Pfam" id="PF04054"/>
    </source>
</evidence>
<dbReference type="InterPro" id="IPR007196">
    <property type="entry name" value="CCR4-Not_Not1_C"/>
</dbReference>
<reference evidence="16 17" key="1">
    <citation type="submission" date="2020-11" db="EMBL/GenBank/DDBJ databases">
        <title>Kefir isolates.</title>
        <authorList>
            <person name="Marcisauskas S."/>
            <person name="Kim Y."/>
            <person name="Blasche S."/>
        </authorList>
    </citation>
    <scope>NUCLEOTIDE SEQUENCE [LARGE SCALE GENOMIC DNA]</scope>
    <source>
        <strain evidence="16 17">OG2</strain>
    </source>
</reference>
<dbReference type="GO" id="GO:0030015">
    <property type="term" value="C:CCR4-NOT core complex"/>
    <property type="evidence" value="ECO:0007669"/>
    <property type="project" value="InterPro"/>
</dbReference>
<dbReference type="Pfam" id="PF16417">
    <property type="entry name" value="CNOT1_TTP_bind"/>
    <property type="match status" value="1"/>
</dbReference>
<keyword evidence="3" id="KW-0805">Transcription regulation</keyword>
<dbReference type="GO" id="GO:0000932">
    <property type="term" value="C:P-body"/>
    <property type="evidence" value="ECO:0007669"/>
    <property type="project" value="TreeGrafter"/>
</dbReference>
<keyword evidence="17" id="KW-1185">Reference proteome</keyword>
<evidence type="ECO:0000256" key="2">
    <source>
        <dbReference type="ARBA" id="ARBA00022491"/>
    </source>
</evidence>
<feature type="domain" description="CCR4-NOT transcription complex subunit 1 CAF1-binding" evidence="11">
    <location>
        <begin position="780"/>
        <end position="996"/>
    </location>
</feature>
<feature type="domain" description="CCR4-NOT transcription complex subunit 1 HEAT repeat" evidence="13">
    <location>
        <begin position="407"/>
        <end position="545"/>
    </location>
</feature>
<feature type="domain" description="CCR4-NOT transcription complex subunit 1" evidence="10">
    <location>
        <begin position="1096"/>
        <end position="1238"/>
    </location>
</feature>
<evidence type="ECO:0000256" key="4">
    <source>
        <dbReference type="ARBA" id="ARBA00023163"/>
    </source>
</evidence>
<dbReference type="Gene3D" id="1.25.40.790">
    <property type="match status" value="1"/>
</dbReference>
<dbReference type="InterPro" id="IPR032195">
    <property type="entry name" value="CNOT1_HEAT_N"/>
</dbReference>
<feature type="domain" description="CCR4-Not complex component Not1 C-terminal" evidence="9">
    <location>
        <begin position="1720"/>
        <end position="2080"/>
    </location>
</feature>
<evidence type="ECO:0000256" key="6">
    <source>
        <dbReference type="ARBA" id="ARBA00059181"/>
    </source>
</evidence>
<dbReference type="CDD" id="cd20710">
    <property type="entry name" value="NOT1_connector"/>
    <property type="match status" value="1"/>
</dbReference>
<feature type="domain" description="CCR4-NOT transcription complex subunit 1 HEAT repeat 1" evidence="14">
    <location>
        <begin position="166"/>
        <end position="389"/>
    </location>
</feature>
<dbReference type="Gene3D" id="1.25.40.840">
    <property type="entry name" value="CCR4-NOT transcription complex subunit 1 TTP binding domain"/>
    <property type="match status" value="1"/>
</dbReference>
<dbReference type="Pfam" id="PF16418">
    <property type="entry name" value="CNOT1_HEAT"/>
    <property type="match status" value="1"/>
</dbReference>
<dbReference type="GO" id="GO:0005634">
    <property type="term" value="C:nucleus"/>
    <property type="evidence" value="ECO:0007669"/>
    <property type="project" value="UniProtKB-SubCell"/>
</dbReference>
<evidence type="ECO:0000256" key="1">
    <source>
        <dbReference type="ARBA" id="ARBA00004123"/>
    </source>
</evidence>
<comment type="function">
    <text evidence="6">Acts as a component of the CCR4-NOT core complex, which in the nucleus seems to be a general transcription factor, and in the cytoplasm the major mRNA deadenylase involved in mRNA turnover. The NOT protein subcomplex negatively regulates the basal and activated transcription of many genes. Preferentially affects TC-type TATA element-dependent transcription. Could directly or indirectly inhibit component(s) of the general transcription machinery.</text>
</comment>
<dbReference type="InterPro" id="IPR055454">
    <property type="entry name" value="CNOT1-like_NOT1_connector"/>
</dbReference>
<dbReference type="Gene3D" id="1.25.40.180">
    <property type="match status" value="1"/>
</dbReference>
<name>A0A9P6WCN8_MAUEX</name>
<evidence type="ECO:0000259" key="11">
    <source>
        <dbReference type="Pfam" id="PF16415"/>
    </source>
</evidence>
<dbReference type="InterPro" id="IPR024557">
    <property type="entry name" value="CNOT1_dom_4"/>
</dbReference>
<dbReference type="GO" id="GO:0000289">
    <property type="term" value="P:nuclear-transcribed mRNA poly(A) tail shortening"/>
    <property type="evidence" value="ECO:0007669"/>
    <property type="project" value="UniProtKB-ARBA"/>
</dbReference>
<dbReference type="Pfam" id="PF16415">
    <property type="entry name" value="CNOT1_CAF1_bind"/>
    <property type="match status" value="1"/>
</dbReference>
<dbReference type="GO" id="GO:0017148">
    <property type="term" value="P:negative regulation of translation"/>
    <property type="evidence" value="ECO:0007669"/>
    <property type="project" value="InterPro"/>
</dbReference>
<evidence type="ECO:0000259" key="13">
    <source>
        <dbReference type="Pfam" id="PF16418"/>
    </source>
</evidence>
<keyword evidence="2" id="KW-0678">Repressor</keyword>
<protein>
    <recommendedName>
        <fullName evidence="7">General negative regulator of transcription subunit 1</fullName>
    </recommendedName>
</protein>
<evidence type="ECO:0000259" key="14">
    <source>
        <dbReference type="Pfam" id="PF16419"/>
    </source>
</evidence>
<dbReference type="InterPro" id="IPR032193">
    <property type="entry name" value="CNOT1_TTP_bind"/>
</dbReference>
<evidence type="ECO:0000259" key="15">
    <source>
        <dbReference type="Pfam" id="PF25097"/>
    </source>
</evidence>
<comment type="caution">
    <text evidence="16">The sequence shown here is derived from an EMBL/GenBank/DDBJ whole genome shotgun (WGS) entry which is preliminary data.</text>
</comment>
<dbReference type="PANTHER" id="PTHR13162:SF8">
    <property type="entry name" value="CCR4-NOT TRANSCRIPTION COMPLEX SUBUNIT 1"/>
    <property type="match status" value="1"/>
</dbReference>
<evidence type="ECO:0000313" key="16">
    <source>
        <dbReference type="EMBL" id="KAG0669958.1"/>
    </source>
</evidence>
<dbReference type="FunFam" id="1.25.40.180:FF:000012">
    <property type="entry name" value="Ccr4-Not transcription complex subunit"/>
    <property type="match status" value="1"/>
</dbReference>
<feature type="domain" description="CCR4-NOT transcription complex subunit 1 TTP binding" evidence="12">
    <location>
        <begin position="589"/>
        <end position="739"/>
    </location>
</feature>
<evidence type="ECO:0000313" key="17">
    <source>
        <dbReference type="Proteomes" id="UP000750334"/>
    </source>
</evidence>
<sequence>MQPRQILKATTQETKEEKEAANIIISQINLLITSLSEENFTEVESKINYILEKSNEIVYLRYWSRLLAYTENYIIQNKKLDTKGNLIHRLLSNLLRSLKTKDQEFLQFIKSHLFDNLQTEYLTFQDIINLLDTTEDKELLSSLLPTYTITQLKDFEKLKMNNLKYLQTFVANESVDTMEAKLDEIFSSLNGESLNDIVALLLSEVLSPNSQHVQDNAKSSWLTPEGILESSIIGQNISKCIQKFTPNTINWNRIFNLMSTKYFMSTPIKPRTASLNSLLTSLKHGVLIDQFFSCEWPTDFKLFITCELHKWPKEEGSFDLLNVPDTKKVSDKLPNTKQSLLYILSVATIDLELFFLRDEIENKTMLAYYQECFFEDFSFSPEYLYLALVGNIKHFILLTDNKAVIEEIVITLFVQVFVKTPAVMGDLLSILPSKDKLLIDITIMVLQKNEAPMDNFIKLLIEQDKIDFVLNRISLSEAFLILPCAIKCGWSGFKTFLKSHMAADTASIALKAVEVQLPMTDLTTPFRSSKAFDLASLNTLILCLMDIPLNDADLIKFEDLQYQILIAFPRIINISNGHDNAILANGNFAPISPDVEKEMQGYLQKMYSGDIQIKDVVEVLRNLKDSDEPRDQEVFACITHAVLGECNFFKDYPLEALATTSVLFGSMILFHLLNGFVLDVALRTILNFAKEGPKSKMFKFAIQAIYAFRIRLADFPQYCKDLLEQIPGLNTQTQVYQFIFDASKPAQTPAQLNNASNNKTTELIPLPYFVVDEWHSAVIQENPPKEITEKILFIANNITIDNFDSKINDIVAFVTPNYYTWFSNYLVNQRAKTEPNYHELYCKIFRAFKSNALHESVINTTLRQLYKMLATKDKNSIDKKILKNLSSWLGLITLGVDRPVRHRNVAFRELLLEAYKEDRLDIVVPFVSKVLQNAESSKVFRPPNPWTLGIMKILLELNQKANWKLSLTFEVEVLFKTLKVPMNSLEPTNLIEHTESVDVIAGKLGSLSLDQQQMERQKQIMLMQQHQQHMLMYRQRQQQMLSTGMMEQNQFNVDSINQSSNAPNALPQQAPGMNVTQSNETPFQNLLGSTVFVTHPDLKRVFQMALAKSVREILIPAVEKASNIAVVSTIKIVGKDFATEVDEGKLNAAAINMVRHLAQSLSRATSIEPLRETIRSTTQSLAPNLANLSFNPFGELDNAINDNIDLALVLIENAAIERSIQEIGEQLVQSIAVRRYHKERRADQPFLAPSVNPYSLTLPEPLGLKSTGVTQQQLKIYEDFGKFTPNGENIGIGSVPGFPKMQQNQGIQLPEQFRQTNQQQQQQQQQPQQQPQRMPQQQQSLQAQQPGAQPVQQLPPVNAVQNELEQNHRVLVQLMDVLVAQIKENSNKESLKELGENNQINNTIFQILTFIARSEQTDQLALKVAQAVVNSLFATSESSLCREVLSLLLEKLCSLSIVARKDVSWWLIYALDSRKFDVRVIRSLLEVHLINVAELDNVMVTAMINNMENAVDFAIDVLKGTVLSEDPILMRMDFVRTLGHLSKLDEPKVKDFLKHFNESDVLPVANGTNVVKKEKYFLVFTEWVKLLQRVDIEDEVVLAFISQMMENGVIVDSDSLIEFLKSALELSVFAFKESDPTSEVFTAIDGLSKLIVKLLVFQEFSEWTKSDYMHVIFSTILLVCSKDHEASSFNERPYFRLLSNLLSEWSSLRGHNFAAIKQPAARKEFQEFDYKFYTIFASYLHSLQPFAFPGFTFAWISLISHRMFLPTMLRLDEKKGWKKLMILLIDLFKFLDTYTKKTTLSDTVLVVYKGTLRVMLGISNDLPDFLIENHFELMNNLPATYFQLKNVILSSIPLKMMVPNPYNPKLSMEDIEDCQIPPAVYYDPVEALQSLKKPIDNYLRIPSNSLFKTISSGLYRTEYGVKHGVGYNVVSVDQDLVRAIVLHVGIEAGLENGRTSSSAVFNTKSAYYTLLFNMINEGIAELKYQILQVMMEQLRYPNIHTYWFSYVLKNMFTSKDFGDNLPEIQEIILRVLLERIVVNRPHTWGVSVLVTKLLTSTDIDLMKLDCIKEVPQIETIFSQLIKHTSQDIIANEPSIAAT</sequence>
<evidence type="ECO:0000259" key="10">
    <source>
        <dbReference type="Pfam" id="PF12842"/>
    </source>
</evidence>
<dbReference type="Pfam" id="PF16419">
    <property type="entry name" value="CNOT1_HEAT_N"/>
    <property type="match status" value="1"/>
</dbReference>
<evidence type="ECO:0000259" key="12">
    <source>
        <dbReference type="Pfam" id="PF16417"/>
    </source>
</evidence>
<dbReference type="PANTHER" id="PTHR13162">
    <property type="entry name" value="CCR4-NOT TRANSCRIPTION COMPLEX"/>
    <property type="match status" value="1"/>
</dbReference>
<evidence type="ECO:0000256" key="8">
    <source>
        <dbReference type="SAM" id="MobiDB-lite"/>
    </source>
</evidence>
<comment type="subcellular location">
    <subcellularLocation>
        <location evidence="1">Nucleus</location>
    </subcellularLocation>
</comment>
<feature type="domain" description="CCR4-NOT transcription complex subunit 1-like NOT1 connector" evidence="15">
    <location>
        <begin position="1396"/>
        <end position="1555"/>
    </location>
</feature>
<dbReference type="GO" id="GO:0060090">
    <property type="term" value="F:molecular adaptor activity"/>
    <property type="evidence" value="ECO:0007669"/>
    <property type="project" value="TreeGrafter"/>
</dbReference>
<dbReference type="InterPro" id="IPR038535">
    <property type="entry name" value="CNOT1_TTP_bind_sf"/>
</dbReference>
<dbReference type="InterPro" id="IPR032191">
    <property type="entry name" value="CNOT1_CAF1_bind"/>
</dbReference>
<keyword evidence="4" id="KW-0804">Transcription</keyword>
<accession>A0A9P6WCN8</accession>
<dbReference type="Gene3D" id="1.25.40.800">
    <property type="match status" value="1"/>
</dbReference>
<dbReference type="Pfam" id="PF04054">
    <property type="entry name" value="Not1"/>
    <property type="match status" value="1"/>
</dbReference>
<dbReference type="Pfam" id="PF25097">
    <property type="entry name" value="ARM_Cnot1"/>
    <property type="match status" value="1"/>
</dbReference>
<proteinExistence type="predicted"/>